<accession>A0A561UXP7</accession>
<keyword evidence="1" id="KW-0328">Glycosyltransferase</keyword>
<proteinExistence type="predicted"/>
<evidence type="ECO:0000313" key="4">
    <source>
        <dbReference type="EMBL" id="TWG04143.1"/>
    </source>
</evidence>
<dbReference type="InterPro" id="IPR029057">
    <property type="entry name" value="PRTase-like"/>
</dbReference>
<evidence type="ECO:0000313" key="5">
    <source>
        <dbReference type="Proteomes" id="UP000318186"/>
    </source>
</evidence>
<dbReference type="EMBL" id="VIWW01000001">
    <property type="protein sequence ID" value="TWG04143.1"/>
    <property type="molecule type" value="Genomic_DNA"/>
</dbReference>
<dbReference type="PANTHER" id="PTHR43363:SF1">
    <property type="entry name" value="HYPOXANTHINE-GUANINE PHOSPHORIBOSYLTRANSFERASE"/>
    <property type="match status" value="1"/>
</dbReference>
<sequence>MSDDARENLTYDGFGHAVRELAQAVADDGYEPDVVLSIARGGVFVAGGLAYALDCKNIHLVNVEFYTGVGTTLEMPVMLAPVPNVVDFSRKKVLIADDVADTGKTLKLVRDFCIDHVAEVRSAVIYEKSQSLVKCEYVWKKTDRWINFPWSVDKPVVRRNGQVLDA</sequence>
<dbReference type="InterPro" id="IPR000836">
    <property type="entry name" value="PRTase_dom"/>
</dbReference>
<reference evidence="4 5" key="1">
    <citation type="submission" date="2019-06" db="EMBL/GenBank/DDBJ databases">
        <title>Sequencing the genomes of 1000 actinobacteria strains.</title>
        <authorList>
            <person name="Klenk H.-P."/>
        </authorList>
    </citation>
    <scope>NUCLEOTIDE SEQUENCE [LARGE SCALE GENOMIC DNA]</scope>
    <source>
        <strain evidence="4 5">DSM 42059</strain>
    </source>
</reference>
<name>A0A561UXP7_9ACTN</name>
<evidence type="ECO:0000256" key="2">
    <source>
        <dbReference type="ARBA" id="ARBA00022679"/>
    </source>
</evidence>
<evidence type="ECO:0000256" key="1">
    <source>
        <dbReference type="ARBA" id="ARBA00022676"/>
    </source>
</evidence>
<dbReference type="SUPFAM" id="SSF53271">
    <property type="entry name" value="PRTase-like"/>
    <property type="match status" value="1"/>
</dbReference>
<dbReference type="OrthoDB" id="307631at2"/>
<gene>
    <name evidence="4" type="ORF">FHX80_112586</name>
</gene>
<organism evidence="4 5">
    <name type="scientific">Streptomyces brevispora</name>
    <dbReference type="NCBI Taxonomy" id="887462"/>
    <lineage>
        <taxon>Bacteria</taxon>
        <taxon>Bacillati</taxon>
        <taxon>Actinomycetota</taxon>
        <taxon>Actinomycetes</taxon>
        <taxon>Kitasatosporales</taxon>
        <taxon>Streptomycetaceae</taxon>
        <taxon>Streptomyces</taxon>
    </lineage>
</organism>
<keyword evidence="2" id="KW-0808">Transferase</keyword>
<dbReference type="Proteomes" id="UP000318186">
    <property type="component" value="Unassembled WGS sequence"/>
</dbReference>
<comment type="caution">
    <text evidence="4">The sequence shown here is derived from an EMBL/GenBank/DDBJ whole genome shotgun (WGS) entry which is preliminary data.</text>
</comment>
<dbReference type="RefSeq" id="WP_145764337.1">
    <property type="nucleotide sequence ID" value="NZ_JBHJUX010000010.1"/>
</dbReference>
<dbReference type="Gene3D" id="3.40.50.2020">
    <property type="match status" value="1"/>
</dbReference>
<evidence type="ECO:0000259" key="3">
    <source>
        <dbReference type="Pfam" id="PF00156"/>
    </source>
</evidence>
<feature type="domain" description="Phosphoribosyltransferase" evidence="3">
    <location>
        <begin position="14"/>
        <end position="152"/>
    </location>
</feature>
<dbReference type="AlphaFoldDB" id="A0A561UXP7"/>
<dbReference type="Pfam" id="PF00156">
    <property type="entry name" value="Pribosyltran"/>
    <property type="match status" value="1"/>
</dbReference>
<protein>
    <recommendedName>
        <fullName evidence="3">Phosphoribosyltransferase domain-containing protein</fullName>
    </recommendedName>
</protein>
<dbReference type="CDD" id="cd06223">
    <property type="entry name" value="PRTases_typeI"/>
    <property type="match status" value="1"/>
</dbReference>
<dbReference type="PANTHER" id="PTHR43363">
    <property type="entry name" value="HYPOXANTHINE PHOSPHORIBOSYLTRANSFERASE"/>
    <property type="match status" value="1"/>
</dbReference>
<dbReference type="GO" id="GO:0016757">
    <property type="term" value="F:glycosyltransferase activity"/>
    <property type="evidence" value="ECO:0007669"/>
    <property type="project" value="UniProtKB-KW"/>
</dbReference>